<proteinExistence type="predicted"/>
<comment type="caution">
    <text evidence="1">The sequence shown here is derived from an EMBL/GenBank/DDBJ whole genome shotgun (WGS) entry which is preliminary data.</text>
</comment>
<dbReference type="Proteomes" id="UP001177260">
    <property type="component" value="Unassembled WGS sequence"/>
</dbReference>
<evidence type="ECO:0000313" key="2">
    <source>
        <dbReference type="Proteomes" id="UP001177260"/>
    </source>
</evidence>
<sequence>MNLLTRALASLPTGANDTDVLINTVHFDRDVLNLYNYTLYTNGTLSNGTECYLIFDQFKPHLFAENGTVVNGTSCYAPVNQIGQHASIGMAFALMFALSIFFTLINMRKHGRRYLPVDPRWRVLGRKMKWYWLLVVAICGTISCFMSIDVDRSYLQGAPLVIQSVFYMMILPALMAAVWEAVRQWGSWQERQICDRDPYAFTTNSNSNRNRSRQRREFFLPILFYAFALINFILTIPRSWSPIEHQRSPEQQELSARPVATDLRFRVAAFMALAGMLVICYSLEHSIYRYKARPATLPGQLLFYLNEAPSQFLVIIALLGVKIGYAIASAFDWSVSPLRYDVDSGWIYGLGYTPVLLVIVVMNMCGFCELNEDQALIAQRGDLEAARASKFGIGQKKPSWWNAGRWTAFVRDVVDRPSSPDKGDLDHFVEMGVIKPRVQSDGQVGGEEKPNEGTRVTTRMASQRSESSSAGSVSPERMEVVVQEGHGGGFSDETLTENPLPPMGRNHHLD</sequence>
<organism evidence="1 2">
    <name type="scientific">Aspergillus melleus</name>
    <dbReference type="NCBI Taxonomy" id="138277"/>
    <lineage>
        <taxon>Eukaryota</taxon>
        <taxon>Fungi</taxon>
        <taxon>Dikarya</taxon>
        <taxon>Ascomycota</taxon>
        <taxon>Pezizomycotina</taxon>
        <taxon>Eurotiomycetes</taxon>
        <taxon>Eurotiomycetidae</taxon>
        <taxon>Eurotiales</taxon>
        <taxon>Aspergillaceae</taxon>
        <taxon>Aspergillus</taxon>
        <taxon>Aspergillus subgen. Circumdati</taxon>
    </lineage>
</organism>
<protein>
    <submittedName>
        <fullName evidence="1">Uncharacterized protein</fullName>
    </submittedName>
</protein>
<keyword evidence="2" id="KW-1185">Reference proteome</keyword>
<accession>A0ACC3AW84</accession>
<evidence type="ECO:0000313" key="1">
    <source>
        <dbReference type="EMBL" id="KAK1142183.1"/>
    </source>
</evidence>
<dbReference type="EMBL" id="JAOPJF010000053">
    <property type="protein sequence ID" value="KAK1142183.1"/>
    <property type="molecule type" value="Genomic_DNA"/>
</dbReference>
<name>A0ACC3AW84_9EURO</name>
<gene>
    <name evidence="1" type="ORF">N8T08_008109</name>
</gene>
<reference evidence="1 2" key="1">
    <citation type="journal article" date="2023" name="ACS Omega">
        <title>Identification of the Neoaspergillic Acid Biosynthesis Gene Cluster by Establishing an In Vitro CRISPR-Ribonucleoprotein Genetic System in Aspergillus melleus.</title>
        <authorList>
            <person name="Yuan B."/>
            <person name="Grau M.F."/>
            <person name="Murata R.M."/>
            <person name="Torok T."/>
            <person name="Venkateswaran K."/>
            <person name="Stajich J.E."/>
            <person name="Wang C.C.C."/>
        </authorList>
    </citation>
    <scope>NUCLEOTIDE SEQUENCE [LARGE SCALE GENOMIC DNA]</scope>
    <source>
        <strain evidence="1 2">IMV 1140</strain>
    </source>
</reference>